<sequence>MGKYKFKNVRHANSIMIRFIQEERKGNDGNITSDLYREAVKYVIQHKHEDPVIEAALDQTFGALFDELVNTE</sequence>
<accession>A0A975GSJ9</accession>
<proteinExistence type="predicted"/>
<dbReference type="EMBL" id="CP061800">
    <property type="protein sequence ID" value="QTA92114.1"/>
    <property type="molecule type" value="Genomic_DNA"/>
</dbReference>
<dbReference type="RefSeq" id="WP_207679617.1">
    <property type="nucleotide sequence ID" value="NZ_CP061800.1"/>
</dbReference>
<dbReference type="AlphaFoldDB" id="A0A975GSJ9"/>
<evidence type="ECO:0008006" key="3">
    <source>
        <dbReference type="Google" id="ProtNLM"/>
    </source>
</evidence>
<evidence type="ECO:0000313" key="2">
    <source>
        <dbReference type="Proteomes" id="UP000663722"/>
    </source>
</evidence>
<dbReference type="KEGG" id="dmm:dnm_081890"/>
<protein>
    <recommendedName>
        <fullName evidence="3">Phage protein</fullName>
    </recommendedName>
</protein>
<organism evidence="1 2">
    <name type="scientific">Desulfonema magnum</name>
    <dbReference type="NCBI Taxonomy" id="45655"/>
    <lineage>
        <taxon>Bacteria</taxon>
        <taxon>Pseudomonadati</taxon>
        <taxon>Thermodesulfobacteriota</taxon>
        <taxon>Desulfobacteria</taxon>
        <taxon>Desulfobacterales</taxon>
        <taxon>Desulfococcaceae</taxon>
        <taxon>Desulfonema</taxon>
    </lineage>
</organism>
<name>A0A975GSJ9_9BACT</name>
<keyword evidence="2" id="KW-1185">Reference proteome</keyword>
<gene>
    <name evidence="1" type="ORF">dnm_081890</name>
</gene>
<evidence type="ECO:0000313" key="1">
    <source>
        <dbReference type="EMBL" id="QTA92114.1"/>
    </source>
</evidence>
<dbReference type="Proteomes" id="UP000663722">
    <property type="component" value="Chromosome"/>
</dbReference>
<reference evidence="1" key="1">
    <citation type="journal article" date="2021" name="Microb. Physiol.">
        <title>Proteogenomic Insights into the Physiology of Marine, Sulfate-Reducing, Filamentous Desulfonema limicola and Desulfonema magnum.</title>
        <authorList>
            <person name="Schnaars V."/>
            <person name="Wohlbrand L."/>
            <person name="Scheve S."/>
            <person name="Hinrichs C."/>
            <person name="Reinhardt R."/>
            <person name="Rabus R."/>
        </authorList>
    </citation>
    <scope>NUCLEOTIDE SEQUENCE</scope>
    <source>
        <strain evidence="1">4be13</strain>
    </source>
</reference>